<evidence type="ECO:0000256" key="1">
    <source>
        <dbReference type="SAM" id="Coils"/>
    </source>
</evidence>
<dbReference type="AlphaFoldDB" id="I0W7J7"/>
<evidence type="ECO:0000256" key="2">
    <source>
        <dbReference type="SAM" id="Phobius"/>
    </source>
</evidence>
<organism evidence="3 4">
    <name type="scientific">Imtechella halotolerans K1</name>
    <dbReference type="NCBI Taxonomy" id="946077"/>
    <lineage>
        <taxon>Bacteria</taxon>
        <taxon>Pseudomonadati</taxon>
        <taxon>Bacteroidota</taxon>
        <taxon>Flavobacteriia</taxon>
        <taxon>Flavobacteriales</taxon>
        <taxon>Flavobacteriaceae</taxon>
        <taxon>Imtechella</taxon>
    </lineage>
</organism>
<feature type="transmembrane region" description="Helical" evidence="2">
    <location>
        <begin position="12"/>
        <end position="32"/>
    </location>
</feature>
<dbReference type="STRING" id="946077.W5A_12686"/>
<evidence type="ECO:0000313" key="3">
    <source>
        <dbReference type="EMBL" id="EID72363.1"/>
    </source>
</evidence>
<dbReference type="eggNOG" id="COG2919">
    <property type="taxonomic scope" value="Bacteria"/>
</dbReference>
<evidence type="ECO:0000313" key="4">
    <source>
        <dbReference type="Proteomes" id="UP000005938"/>
    </source>
</evidence>
<dbReference type="OrthoDB" id="1467719at2"/>
<dbReference type="RefSeq" id="WP_008241255.1">
    <property type="nucleotide sequence ID" value="NZ_AJJU01000037.1"/>
</dbReference>
<keyword evidence="2" id="KW-0812">Transmembrane</keyword>
<protein>
    <submittedName>
        <fullName evidence="3">Uridine kinase</fullName>
    </submittedName>
</protein>
<sequence>MNFKELIRNKWFKIFSNIYVLILSFFVIWMLFFDTNSWLTHRELSKEIKKLEKQRQHLLQEINEDKQQIEKLNTLEGIEKFGREAYYLKKENEEIYLIEYDSTEK</sequence>
<keyword evidence="2" id="KW-0472">Membrane</keyword>
<dbReference type="GO" id="GO:0016301">
    <property type="term" value="F:kinase activity"/>
    <property type="evidence" value="ECO:0007669"/>
    <property type="project" value="UniProtKB-KW"/>
</dbReference>
<keyword evidence="2" id="KW-1133">Transmembrane helix</keyword>
<comment type="caution">
    <text evidence="3">The sequence shown here is derived from an EMBL/GenBank/DDBJ whole genome shotgun (WGS) entry which is preliminary data.</text>
</comment>
<keyword evidence="3" id="KW-0808">Transferase</keyword>
<dbReference type="EMBL" id="AJJU01000037">
    <property type="protein sequence ID" value="EID72363.1"/>
    <property type="molecule type" value="Genomic_DNA"/>
</dbReference>
<dbReference type="Proteomes" id="UP000005938">
    <property type="component" value="Unassembled WGS sequence"/>
</dbReference>
<proteinExistence type="predicted"/>
<keyword evidence="1" id="KW-0175">Coiled coil</keyword>
<name>I0W7J7_9FLAO</name>
<gene>
    <name evidence="3" type="ORF">W5A_12686</name>
</gene>
<keyword evidence="3" id="KW-0418">Kinase</keyword>
<accession>I0W7J7</accession>
<reference evidence="3 4" key="1">
    <citation type="journal article" date="2012" name="J. Bacteriol.">
        <title>Genome Sequence of the Halotolerant Bacterium Imtechella halotolerans K1T.</title>
        <authorList>
            <person name="Kumar S."/>
            <person name="Vikram S."/>
            <person name="Subramanian S."/>
            <person name="Raghava G.P."/>
            <person name="Pinnaka A.K."/>
        </authorList>
    </citation>
    <scope>NUCLEOTIDE SEQUENCE [LARGE SCALE GENOMIC DNA]</scope>
    <source>
        <strain evidence="3 4">K1</strain>
    </source>
</reference>
<dbReference type="Pfam" id="PF04977">
    <property type="entry name" value="DivIC"/>
    <property type="match status" value="1"/>
</dbReference>
<feature type="coiled-coil region" evidence="1">
    <location>
        <begin position="41"/>
        <end position="75"/>
    </location>
</feature>
<dbReference type="InterPro" id="IPR007060">
    <property type="entry name" value="FtsL/DivIC"/>
</dbReference>
<keyword evidence="4" id="KW-1185">Reference proteome</keyword>